<evidence type="ECO:0000313" key="4">
    <source>
        <dbReference type="EMBL" id="CAE8712794.1"/>
    </source>
</evidence>
<dbReference type="PROSITE" id="PS50088">
    <property type="entry name" value="ANK_REPEAT"/>
    <property type="match status" value="1"/>
</dbReference>
<dbReference type="PANTHER" id="PTHR24198:SF165">
    <property type="entry name" value="ANKYRIN REPEAT-CONTAINING PROTEIN-RELATED"/>
    <property type="match status" value="1"/>
</dbReference>
<keyword evidence="2 3" id="KW-0040">ANK repeat</keyword>
<evidence type="ECO:0000313" key="5">
    <source>
        <dbReference type="Proteomes" id="UP000626109"/>
    </source>
</evidence>
<evidence type="ECO:0000256" key="2">
    <source>
        <dbReference type="ARBA" id="ARBA00023043"/>
    </source>
</evidence>
<accession>A0A813KPQ6</accession>
<sequence>MPVASTLLRASKVAAAAAGRRALPRRYSLLTYVWRLQQETSSDDAGRTALHVASSRGQISVVKFLVDRHAADVLLADSWKGTPLDDAIRHDRKDVVEFLLSKGALPGGASLAPGFPAILCQAASQGNVSCLKGLARRRVDLNRGDAAHQRSALHLAASEGQLAVVQCLVEELKVDVNMRDRFGGTPLDYAQLSRNQEVIGYLKFRSARPGMAGVVSTKDACDLRA</sequence>
<dbReference type="SUPFAM" id="SSF48403">
    <property type="entry name" value="Ankyrin repeat"/>
    <property type="match status" value="1"/>
</dbReference>
<protein>
    <submittedName>
        <fullName evidence="4">Uncharacterized protein</fullName>
    </submittedName>
</protein>
<feature type="repeat" description="ANK" evidence="3">
    <location>
        <begin position="45"/>
        <end position="70"/>
    </location>
</feature>
<gene>
    <name evidence="4" type="ORF">PGLA2088_LOCUS37181</name>
</gene>
<dbReference type="Proteomes" id="UP000626109">
    <property type="component" value="Unassembled WGS sequence"/>
</dbReference>
<reference evidence="4" key="1">
    <citation type="submission" date="2021-02" db="EMBL/GenBank/DDBJ databases">
        <authorList>
            <person name="Dougan E. K."/>
            <person name="Rhodes N."/>
            <person name="Thang M."/>
            <person name="Chan C."/>
        </authorList>
    </citation>
    <scope>NUCLEOTIDE SEQUENCE</scope>
</reference>
<dbReference type="SMART" id="SM00248">
    <property type="entry name" value="ANK"/>
    <property type="match status" value="4"/>
</dbReference>
<comment type="caution">
    <text evidence="4">The sequence shown here is derived from an EMBL/GenBank/DDBJ whole genome shotgun (WGS) entry which is preliminary data.</text>
</comment>
<dbReference type="Gene3D" id="1.25.40.20">
    <property type="entry name" value="Ankyrin repeat-containing domain"/>
    <property type="match status" value="2"/>
</dbReference>
<proteinExistence type="predicted"/>
<dbReference type="PANTHER" id="PTHR24198">
    <property type="entry name" value="ANKYRIN REPEAT AND PROTEIN KINASE DOMAIN-CONTAINING PROTEIN"/>
    <property type="match status" value="1"/>
</dbReference>
<dbReference type="InterPro" id="IPR002110">
    <property type="entry name" value="Ankyrin_rpt"/>
</dbReference>
<name>A0A813KPQ6_POLGL</name>
<evidence type="ECO:0000256" key="3">
    <source>
        <dbReference type="PROSITE-ProRule" id="PRU00023"/>
    </source>
</evidence>
<dbReference type="InterPro" id="IPR036770">
    <property type="entry name" value="Ankyrin_rpt-contain_sf"/>
</dbReference>
<dbReference type="EMBL" id="CAJNNW010032396">
    <property type="protein sequence ID" value="CAE8712794.1"/>
    <property type="molecule type" value="Genomic_DNA"/>
</dbReference>
<dbReference type="PROSITE" id="PS50297">
    <property type="entry name" value="ANK_REP_REGION"/>
    <property type="match status" value="1"/>
</dbReference>
<evidence type="ECO:0000256" key="1">
    <source>
        <dbReference type="ARBA" id="ARBA00022737"/>
    </source>
</evidence>
<organism evidence="4 5">
    <name type="scientific">Polarella glacialis</name>
    <name type="common">Dinoflagellate</name>
    <dbReference type="NCBI Taxonomy" id="89957"/>
    <lineage>
        <taxon>Eukaryota</taxon>
        <taxon>Sar</taxon>
        <taxon>Alveolata</taxon>
        <taxon>Dinophyceae</taxon>
        <taxon>Suessiales</taxon>
        <taxon>Suessiaceae</taxon>
        <taxon>Polarella</taxon>
    </lineage>
</organism>
<keyword evidence="1" id="KW-0677">Repeat</keyword>
<dbReference type="AlphaFoldDB" id="A0A813KPQ6"/>
<dbReference type="Pfam" id="PF12796">
    <property type="entry name" value="Ank_2"/>
    <property type="match status" value="2"/>
</dbReference>
<feature type="non-terminal residue" evidence="4">
    <location>
        <position position="1"/>
    </location>
</feature>